<feature type="binding site" evidence="3">
    <location>
        <position position="227"/>
    </location>
    <ligand>
        <name>a divalent metal cation</name>
        <dbReference type="ChEBI" id="CHEBI:60240"/>
        <label>1</label>
    </ligand>
</feature>
<dbReference type="InterPro" id="IPR032466">
    <property type="entry name" value="Metal_Hydrolase"/>
</dbReference>
<dbReference type="AlphaFoldDB" id="A0A1F6PBU0"/>
<organism evidence="4 5">
    <name type="scientific">Candidatus Magasanikbacteria bacterium RIFOXYD2_FULL_41_14</name>
    <dbReference type="NCBI Taxonomy" id="1798709"/>
    <lineage>
        <taxon>Bacteria</taxon>
        <taxon>Candidatus Magasanikiibacteriota</taxon>
    </lineage>
</organism>
<name>A0A1F6PBU0_9BACT</name>
<dbReference type="PANTHER" id="PTHR46124:SF2">
    <property type="entry name" value="D-AMINOACYL-TRNA DEACYLASE"/>
    <property type="match status" value="1"/>
</dbReference>
<feature type="binding site" evidence="3">
    <location>
        <position position="146"/>
    </location>
    <ligand>
        <name>a divalent metal cation</name>
        <dbReference type="ChEBI" id="CHEBI:60240"/>
        <label>2</label>
    </ligand>
</feature>
<evidence type="ECO:0000256" key="3">
    <source>
        <dbReference type="PIRSR" id="PIRSR005902-1"/>
    </source>
</evidence>
<dbReference type="PIRSF" id="PIRSF005902">
    <property type="entry name" value="DNase_TatD"/>
    <property type="match status" value="1"/>
</dbReference>
<dbReference type="SUPFAM" id="SSF51556">
    <property type="entry name" value="Metallo-dependent hydrolases"/>
    <property type="match status" value="1"/>
</dbReference>
<dbReference type="Pfam" id="PF01026">
    <property type="entry name" value="TatD_DNase"/>
    <property type="match status" value="1"/>
</dbReference>
<dbReference type="GO" id="GO:0016788">
    <property type="term" value="F:hydrolase activity, acting on ester bonds"/>
    <property type="evidence" value="ECO:0007669"/>
    <property type="project" value="InterPro"/>
</dbReference>
<evidence type="ECO:0000313" key="5">
    <source>
        <dbReference type="Proteomes" id="UP000178254"/>
    </source>
</evidence>
<comment type="caution">
    <text evidence="4">The sequence shown here is derived from an EMBL/GenBank/DDBJ whole genome shotgun (WGS) entry which is preliminary data.</text>
</comment>
<proteinExistence type="predicted"/>
<accession>A0A1F6PBU0</accession>
<evidence type="ECO:0008006" key="6">
    <source>
        <dbReference type="Google" id="ProtNLM"/>
    </source>
</evidence>
<dbReference type="PANTHER" id="PTHR46124">
    <property type="entry name" value="D-AMINOACYL-TRNA DEACYLASE"/>
    <property type="match status" value="1"/>
</dbReference>
<dbReference type="PROSITE" id="PS01090">
    <property type="entry name" value="TATD_2"/>
    <property type="match status" value="1"/>
</dbReference>
<feature type="binding site" evidence="3">
    <location>
        <position position="6"/>
    </location>
    <ligand>
        <name>a divalent metal cation</name>
        <dbReference type="ChEBI" id="CHEBI:60240"/>
        <label>1</label>
    </ligand>
</feature>
<feature type="binding site" evidence="3">
    <location>
        <position position="170"/>
    </location>
    <ligand>
        <name>a divalent metal cation</name>
        <dbReference type="ChEBI" id="CHEBI:60240"/>
        <label>2</label>
    </ligand>
</feature>
<reference evidence="4 5" key="1">
    <citation type="journal article" date="2016" name="Nat. Commun.">
        <title>Thousands of microbial genomes shed light on interconnected biogeochemical processes in an aquifer system.</title>
        <authorList>
            <person name="Anantharaman K."/>
            <person name="Brown C.T."/>
            <person name="Hug L.A."/>
            <person name="Sharon I."/>
            <person name="Castelle C.J."/>
            <person name="Probst A.J."/>
            <person name="Thomas B.C."/>
            <person name="Singh A."/>
            <person name="Wilkins M.J."/>
            <person name="Karaoz U."/>
            <person name="Brodie E.L."/>
            <person name="Williams K.H."/>
            <person name="Hubbard S.S."/>
            <person name="Banfield J.F."/>
        </authorList>
    </citation>
    <scope>NUCLEOTIDE SEQUENCE [LARGE SCALE GENOMIC DNA]</scope>
</reference>
<dbReference type="NCBIfam" id="TIGR00010">
    <property type="entry name" value="YchF/TatD family DNA exonuclease"/>
    <property type="match status" value="1"/>
</dbReference>
<dbReference type="GO" id="GO:0004536">
    <property type="term" value="F:DNA nuclease activity"/>
    <property type="evidence" value="ECO:0007669"/>
    <property type="project" value="InterPro"/>
</dbReference>
<dbReference type="FunFam" id="3.20.20.140:FF:000005">
    <property type="entry name" value="TatD family hydrolase"/>
    <property type="match status" value="1"/>
</dbReference>
<keyword evidence="1 3" id="KW-0479">Metal-binding</keyword>
<feature type="binding site" evidence="3">
    <location>
        <position position="104"/>
    </location>
    <ligand>
        <name>a divalent metal cation</name>
        <dbReference type="ChEBI" id="CHEBI:60240"/>
        <label>1</label>
    </ligand>
</feature>
<feature type="binding site" evidence="3">
    <location>
        <position position="8"/>
    </location>
    <ligand>
        <name>a divalent metal cation</name>
        <dbReference type="ChEBI" id="CHEBI:60240"/>
        <label>1</label>
    </ligand>
</feature>
<dbReference type="Gene3D" id="3.20.20.140">
    <property type="entry name" value="Metal-dependent hydrolases"/>
    <property type="match status" value="1"/>
</dbReference>
<dbReference type="EMBL" id="MFRE01000025">
    <property type="protein sequence ID" value="OGH93619.1"/>
    <property type="molecule type" value="Genomic_DNA"/>
</dbReference>
<dbReference type="InterPro" id="IPR001130">
    <property type="entry name" value="TatD-like"/>
</dbReference>
<dbReference type="CDD" id="cd01310">
    <property type="entry name" value="TatD_DNAse"/>
    <property type="match status" value="1"/>
</dbReference>
<protein>
    <recommendedName>
        <fullName evidence="6">Hydrolase TatD</fullName>
    </recommendedName>
</protein>
<evidence type="ECO:0000256" key="2">
    <source>
        <dbReference type="ARBA" id="ARBA00022801"/>
    </source>
</evidence>
<gene>
    <name evidence="4" type="ORF">A2538_04160</name>
</gene>
<dbReference type="GO" id="GO:0046872">
    <property type="term" value="F:metal ion binding"/>
    <property type="evidence" value="ECO:0007669"/>
    <property type="project" value="UniProtKB-KW"/>
</dbReference>
<sequence>MIIDTHCHIQFRGYDNDRAEVIKRCREKNTIMNAVGTQFDTSRAAVELAEANPDIYATIGLHPIHLFSTHVDEEESSFESREEKFDYDTYLKLGQSKKVIGVGECGLELFHIPPEADRGVILTRQKETFLLQVKLAKELNVPLVIHIREAYDEMLELLNGLNKQINGVVHCYSGNWRQAQGFLDLGLYLGFTGVVTFPAKKTNPQPTIDLLEVVKNAPLDRILVETDSPYLAPQAFRGERCEPWMTIENLRKVAEIKGLDMAEATKIALANSKKLFTKITV</sequence>
<dbReference type="InterPro" id="IPR018228">
    <property type="entry name" value="DNase_TatD-rel_CS"/>
</dbReference>
<dbReference type="Proteomes" id="UP000178254">
    <property type="component" value="Unassembled WGS sequence"/>
</dbReference>
<evidence type="ECO:0000256" key="1">
    <source>
        <dbReference type="ARBA" id="ARBA00022723"/>
    </source>
</evidence>
<dbReference type="InterPro" id="IPR015991">
    <property type="entry name" value="TatD/YcfH-like"/>
</dbReference>
<keyword evidence="2" id="KW-0378">Hydrolase</keyword>
<evidence type="ECO:0000313" key="4">
    <source>
        <dbReference type="EMBL" id="OGH93619.1"/>
    </source>
</evidence>
<dbReference type="STRING" id="1798709.A2538_04160"/>